<feature type="transmembrane region" description="Helical" evidence="1">
    <location>
        <begin position="12"/>
        <end position="32"/>
    </location>
</feature>
<keyword evidence="1" id="KW-1133">Transmembrane helix</keyword>
<name>A0A1H7RX70_9RHOB</name>
<organism evidence="3 4">
    <name type="scientific">Jannaschia helgolandensis</name>
    <dbReference type="NCBI Taxonomy" id="188906"/>
    <lineage>
        <taxon>Bacteria</taxon>
        <taxon>Pseudomonadati</taxon>
        <taxon>Pseudomonadota</taxon>
        <taxon>Alphaproteobacteria</taxon>
        <taxon>Rhodobacterales</taxon>
        <taxon>Roseobacteraceae</taxon>
        <taxon>Jannaschia</taxon>
    </lineage>
</organism>
<gene>
    <name evidence="3" type="ORF">SAMN04488526_3160</name>
</gene>
<accession>A0A1H7RX70</accession>
<feature type="transmembrane region" description="Helical" evidence="1">
    <location>
        <begin position="87"/>
        <end position="120"/>
    </location>
</feature>
<feature type="transmembrane region" description="Helical" evidence="1">
    <location>
        <begin position="44"/>
        <end position="67"/>
    </location>
</feature>
<keyword evidence="4" id="KW-1185">Reference proteome</keyword>
<evidence type="ECO:0000256" key="1">
    <source>
        <dbReference type="SAM" id="Phobius"/>
    </source>
</evidence>
<evidence type="ECO:0000313" key="3">
    <source>
        <dbReference type="EMBL" id="SEL64284.1"/>
    </source>
</evidence>
<proteinExistence type="predicted"/>
<dbReference type="STRING" id="188906.SAMN04488526_3160"/>
<reference evidence="3 4" key="1">
    <citation type="submission" date="2016-10" db="EMBL/GenBank/DDBJ databases">
        <authorList>
            <person name="de Groot N.N."/>
        </authorList>
    </citation>
    <scope>NUCLEOTIDE SEQUENCE [LARGE SCALE GENOMIC DNA]</scope>
    <source>
        <strain evidence="3 4">DSM 14858</strain>
    </source>
</reference>
<protein>
    <submittedName>
        <fullName evidence="3">Tripartite tricarboxylate transporter TctB family protein</fullName>
    </submittedName>
</protein>
<dbReference type="OrthoDB" id="7064868at2"/>
<dbReference type="InterPro" id="IPR009936">
    <property type="entry name" value="DUF1468"/>
</dbReference>
<sequence length="160" mass="17299">MQSIHRQTVIGLAALLVSAIIILIVIPTWVSSPSNVRNIVLSPVFWPYILSGMTVLIGLGLVVTGFYSSENLTHEPNDIPGGYRRLALMGAIMVITMFALPRLGMVWTSMLIFVATAALIRSSHPKTALICAVLVPLALYAFFAHVASVAIPQGDYVRLP</sequence>
<dbReference type="EMBL" id="FNZQ01000007">
    <property type="protein sequence ID" value="SEL64284.1"/>
    <property type="molecule type" value="Genomic_DNA"/>
</dbReference>
<evidence type="ECO:0000259" key="2">
    <source>
        <dbReference type="Pfam" id="PF07331"/>
    </source>
</evidence>
<evidence type="ECO:0000313" key="4">
    <source>
        <dbReference type="Proteomes" id="UP000199283"/>
    </source>
</evidence>
<dbReference type="Proteomes" id="UP000199283">
    <property type="component" value="Unassembled WGS sequence"/>
</dbReference>
<keyword evidence="1" id="KW-0812">Transmembrane</keyword>
<feature type="transmembrane region" description="Helical" evidence="1">
    <location>
        <begin position="127"/>
        <end position="151"/>
    </location>
</feature>
<keyword evidence="1" id="KW-0472">Membrane</keyword>
<dbReference type="AlphaFoldDB" id="A0A1H7RX70"/>
<dbReference type="Pfam" id="PF07331">
    <property type="entry name" value="TctB"/>
    <property type="match status" value="1"/>
</dbReference>
<dbReference type="RefSeq" id="WP_092764564.1">
    <property type="nucleotide sequence ID" value="NZ_FNZQ01000007.1"/>
</dbReference>
<feature type="domain" description="DUF1468" evidence="2">
    <location>
        <begin position="9"/>
        <end position="152"/>
    </location>
</feature>